<keyword evidence="8 19" id="KW-0169">Cobalamin biosynthesis</keyword>
<dbReference type="PANTHER" id="PTHR34148">
    <property type="entry name" value="ADENOSYLCOBINAMIDE-GDP RIBAZOLETRANSFERASE"/>
    <property type="match status" value="1"/>
</dbReference>
<dbReference type="RefSeq" id="WP_097174715.1">
    <property type="nucleotide sequence ID" value="NZ_OBML01000004.1"/>
</dbReference>
<accession>A0A285S9Y6</accession>
<evidence type="ECO:0000256" key="17">
    <source>
        <dbReference type="ARBA" id="ARBA00048623"/>
    </source>
</evidence>
<evidence type="ECO:0000256" key="16">
    <source>
        <dbReference type="ARBA" id="ARBA00032853"/>
    </source>
</evidence>
<dbReference type="InterPro" id="IPR003805">
    <property type="entry name" value="CobS"/>
</dbReference>
<feature type="transmembrane region" description="Helical" evidence="19">
    <location>
        <begin position="255"/>
        <end position="274"/>
    </location>
</feature>
<proteinExistence type="inferred from homology"/>
<dbReference type="STRING" id="538381.GCA_001696535_00010"/>
<keyword evidence="21" id="KW-1185">Reference proteome</keyword>
<dbReference type="HAMAP" id="MF_00719">
    <property type="entry name" value="CobS"/>
    <property type="match status" value="1"/>
</dbReference>
<feature type="transmembrane region" description="Helical" evidence="19">
    <location>
        <begin position="130"/>
        <end position="153"/>
    </location>
</feature>
<feature type="transmembrane region" description="Helical" evidence="19">
    <location>
        <begin position="83"/>
        <end position="100"/>
    </location>
</feature>
<keyword evidence="10 19" id="KW-0812">Transmembrane</keyword>
<dbReference type="EC" id="2.7.8.26" evidence="5 19"/>
<evidence type="ECO:0000256" key="6">
    <source>
        <dbReference type="ARBA" id="ARBA00015850"/>
    </source>
</evidence>
<evidence type="ECO:0000256" key="14">
    <source>
        <dbReference type="ARBA" id="ARBA00025228"/>
    </source>
</evidence>
<evidence type="ECO:0000256" key="8">
    <source>
        <dbReference type="ARBA" id="ARBA00022573"/>
    </source>
</evidence>
<keyword evidence="9 19" id="KW-0808">Transferase</keyword>
<evidence type="ECO:0000256" key="1">
    <source>
        <dbReference type="ARBA" id="ARBA00001946"/>
    </source>
</evidence>
<evidence type="ECO:0000313" key="20">
    <source>
        <dbReference type="EMBL" id="SOC04435.1"/>
    </source>
</evidence>
<comment type="subcellular location">
    <subcellularLocation>
        <location evidence="2 19">Cell membrane</location>
        <topology evidence="2 19">Multi-pass membrane protein</topology>
    </subcellularLocation>
</comment>
<dbReference type="EMBL" id="OBML01000004">
    <property type="protein sequence ID" value="SOC04435.1"/>
    <property type="molecule type" value="Genomic_DNA"/>
</dbReference>
<keyword evidence="11 19" id="KW-0460">Magnesium</keyword>
<sequence length="275" mass="28078">MTPEAEVPRDRIAHRVPRVLADLAACLRFFSRVPVPVVNRLDDPSQLPAFSRAAWLVPVAGALLALPPALMLALLGLTDLPPLATSLLAVALAMMLTGALHEDGLADVADGFFGASRRERRLEIMKDSRIGAFGTLALLTGVGLRTVLLAALVERVGAVSAALLLILAETASRAAMVAVWTRLPPARPDGLAAASGQPSSRAAALALVLGLAAALFALALLPASAVLAALALAATAAMGTALLARARIGGHTGDVLGATQQVALVALLVGFCLAR</sequence>
<dbReference type="Proteomes" id="UP000219331">
    <property type="component" value="Unassembled WGS sequence"/>
</dbReference>
<evidence type="ECO:0000256" key="2">
    <source>
        <dbReference type="ARBA" id="ARBA00004651"/>
    </source>
</evidence>
<reference evidence="20 21" key="1">
    <citation type="submission" date="2017-08" db="EMBL/GenBank/DDBJ databases">
        <authorList>
            <person name="de Groot N.N."/>
        </authorList>
    </citation>
    <scope>NUCLEOTIDE SEQUENCE [LARGE SCALE GENOMIC DNA]</scope>
    <source>
        <strain evidence="20 21">USBA 352</strain>
    </source>
</reference>
<feature type="transmembrane region" description="Helical" evidence="19">
    <location>
        <begin position="159"/>
        <end position="181"/>
    </location>
</feature>
<gene>
    <name evidence="19" type="primary">cobS</name>
    <name evidence="20" type="ORF">SAMN05421512_104383</name>
</gene>
<dbReference type="UniPathway" id="UPA00148">
    <property type="reaction ID" value="UER00238"/>
</dbReference>
<feature type="transmembrane region" description="Helical" evidence="19">
    <location>
        <begin position="202"/>
        <end position="220"/>
    </location>
</feature>
<comment type="catalytic activity">
    <reaction evidence="17 19">
        <text>alpha-ribazole + adenosylcob(III)inamide-GDP = adenosylcob(III)alamin + GMP + H(+)</text>
        <dbReference type="Rhea" id="RHEA:16049"/>
        <dbReference type="ChEBI" id="CHEBI:10329"/>
        <dbReference type="ChEBI" id="CHEBI:15378"/>
        <dbReference type="ChEBI" id="CHEBI:18408"/>
        <dbReference type="ChEBI" id="CHEBI:58115"/>
        <dbReference type="ChEBI" id="CHEBI:60487"/>
        <dbReference type="EC" id="2.7.8.26"/>
    </reaction>
</comment>
<comment type="pathway">
    <text evidence="3 19">Cofactor biosynthesis; adenosylcobalamin biosynthesis; adenosylcobalamin from cob(II)yrinate a,c-diamide: step 7/7.</text>
</comment>
<dbReference type="GO" id="GO:0008818">
    <property type="term" value="F:cobalamin 5'-phosphate synthase activity"/>
    <property type="evidence" value="ECO:0007669"/>
    <property type="project" value="UniProtKB-UniRule"/>
</dbReference>
<protein>
    <recommendedName>
        <fullName evidence="6 19">Adenosylcobinamide-GDP ribazoletransferase</fullName>
        <ecNumber evidence="5 19">2.7.8.26</ecNumber>
    </recommendedName>
    <alternativeName>
        <fullName evidence="16 19">Cobalamin synthase</fullName>
    </alternativeName>
    <alternativeName>
        <fullName evidence="15 19">Cobalamin-5'-phosphate synthase</fullName>
    </alternativeName>
</protein>
<keyword evidence="7 19" id="KW-1003">Cell membrane</keyword>
<comment type="cofactor">
    <cofactor evidence="1 19">
        <name>Mg(2+)</name>
        <dbReference type="ChEBI" id="CHEBI:18420"/>
    </cofactor>
</comment>
<feature type="transmembrane region" description="Helical" evidence="19">
    <location>
        <begin position="53"/>
        <end position="77"/>
    </location>
</feature>
<keyword evidence="12 19" id="KW-1133">Transmembrane helix</keyword>
<evidence type="ECO:0000256" key="15">
    <source>
        <dbReference type="ARBA" id="ARBA00032605"/>
    </source>
</evidence>
<comment type="similarity">
    <text evidence="4 19">Belongs to the CobS family.</text>
</comment>
<keyword evidence="13 19" id="KW-0472">Membrane</keyword>
<evidence type="ECO:0000256" key="11">
    <source>
        <dbReference type="ARBA" id="ARBA00022842"/>
    </source>
</evidence>
<evidence type="ECO:0000256" key="10">
    <source>
        <dbReference type="ARBA" id="ARBA00022692"/>
    </source>
</evidence>
<organism evidence="20 21">
    <name type="scientific">Stappia indica</name>
    <dbReference type="NCBI Taxonomy" id="538381"/>
    <lineage>
        <taxon>Bacteria</taxon>
        <taxon>Pseudomonadati</taxon>
        <taxon>Pseudomonadota</taxon>
        <taxon>Alphaproteobacteria</taxon>
        <taxon>Hyphomicrobiales</taxon>
        <taxon>Stappiaceae</taxon>
        <taxon>Stappia</taxon>
    </lineage>
</organism>
<dbReference type="NCBIfam" id="TIGR00317">
    <property type="entry name" value="cobS"/>
    <property type="match status" value="1"/>
</dbReference>
<evidence type="ECO:0000256" key="5">
    <source>
        <dbReference type="ARBA" id="ARBA00013200"/>
    </source>
</evidence>
<evidence type="ECO:0000256" key="18">
    <source>
        <dbReference type="ARBA" id="ARBA00049504"/>
    </source>
</evidence>
<comment type="function">
    <text evidence="14 19">Joins adenosylcobinamide-GDP and alpha-ribazole to generate adenosylcobalamin (Ado-cobalamin). Also synthesizes adenosylcobalamin 5'-phosphate from adenosylcobinamide-GDP and alpha-ribazole 5'-phosphate.</text>
</comment>
<evidence type="ECO:0000313" key="21">
    <source>
        <dbReference type="Proteomes" id="UP000219331"/>
    </source>
</evidence>
<dbReference type="PANTHER" id="PTHR34148:SF1">
    <property type="entry name" value="ADENOSYLCOBINAMIDE-GDP RIBAZOLETRANSFERASE"/>
    <property type="match status" value="1"/>
</dbReference>
<dbReference type="OrthoDB" id="9794626at2"/>
<dbReference type="GO" id="GO:0051073">
    <property type="term" value="F:adenosylcobinamide-GDP ribazoletransferase activity"/>
    <property type="evidence" value="ECO:0007669"/>
    <property type="project" value="UniProtKB-UniRule"/>
</dbReference>
<feature type="transmembrane region" description="Helical" evidence="19">
    <location>
        <begin position="226"/>
        <end position="243"/>
    </location>
</feature>
<evidence type="ECO:0000256" key="9">
    <source>
        <dbReference type="ARBA" id="ARBA00022679"/>
    </source>
</evidence>
<comment type="catalytic activity">
    <reaction evidence="18 19">
        <text>alpha-ribazole 5'-phosphate + adenosylcob(III)inamide-GDP = adenosylcob(III)alamin 5'-phosphate + GMP + H(+)</text>
        <dbReference type="Rhea" id="RHEA:23560"/>
        <dbReference type="ChEBI" id="CHEBI:15378"/>
        <dbReference type="ChEBI" id="CHEBI:57918"/>
        <dbReference type="ChEBI" id="CHEBI:58115"/>
        <dbReference type="ChEBI" id="CHEBI:60487"/>
        <dbReference type="ChEBI" id="CHEBI:60493"/>
        <dbReference type="EC" id="2.7.8.26"/>
    </reaction>
</comment>
<evidence type="ECO:0000256" key="4">
    <source>
        <dbReference type="ARBA" id="ARBA00010561"/>
    </source>
</evidence>
<dbReference type="Pfam" id="PF02654">
    <property type="entry name" value="CobS"/>
    <property type="match status" value="1"/>
</dbReference>
<evidence type="ECO:0000256" key="12">
    <source>
        <dbReference type="ARBA" id="ARBA00022989"/>
    </source>
</evidence>
<name>A0A285S9Y6_9HYPH</name>
<dbReference type="GO" id="GO:0009236">
    <property type="term" value="P:cobalamin biosynthetic process"/>
    <property type="evidence" value="ECO:0007669"/>
    <property type="project" value="UniProtKB-UniRule"/>
</dbReference>
<evidence type="ECO:0000256" key="7">
    <source>
        <dbReference type="ARBA" id="ARBA00022475"/>
    </source>
</evidence>
<evidence type="ECO:0000256" key="19">
    <source>
        <dbReference type="HAMAP-Rule" id="MF_00719"/>
    </source>
</evidence>
<evidence type="ECO:0000256" key="3">
    <source>
        <dbReference type="ARBA" id="ARBA00004663"/>
    </source>
</evidence>
<dbReference type="GO" id="GO:0005886">
    <property type="term" value="C:plasma membrane"/>
    <property type="evidence" value="ECO:0007669"/>
    <property type="project" value="UniProtKB-SubCell"/>
</dbReference>
<evidence type="ECO:0000256" key="13">
    <source>
        <dbReference type="ARBA" id="ARBA00023136"/>
    </source>
</evidence>
<dbReference type="AlphaFoldDB" id="A0A285S9Y6"/>